<accession>A0AC60Q479</accession>
<proteinExistence type="predicted"/>
<protein>
    <submittedName>
        <fullName evidence="1">Uncharacterized protein</fullName>
    </submittedName>
</protein>
<sequence>MCTHIVYSYFTANPNTGELISNRSIYGDTEGDLKELYCLKQKDPKLKLLLSFDNGKAAADVPTAFLSDRTKLKAFVDSVVRQLLKFGFDGLNIHWGARKECDPLKKLLKELKKTFDKYDFLLTITLPACSLDCSIYKKRIAKLVDYVLLSTFHYKPSHVGKVDVPSAPFTRHFEQPGGENSEDCLGKWVTESIPTHKLVFGLSFLGASYTLADPNKHELLSEVSSSNPLGKPGEFTKTPGRLGYFEICLYIKNENYTLDWSRPSNAPYAYKSDQWVGFDDDRSFRQRISFVKGNRLGGVFLWSLDLDDYRGNCGPKYPLLTAIDTFLGDYDVSTFVFKEKCFNFDINLLTPENCTVGSGFPKEHPKDCGA</sequence>
<keyword evidence="2" id="KW-1185">Reference proteome</keyword>
<dbReference type="Proteomes" id="UP000805193">
    <property type="component" value="Unassembled WGS sequence"/>
</dbReference>
<dbReference type="EMBL" id="JABSTQ010009600">
    <property type="protein sequence ID" value="KAG0427687.1"/>
    <property type="molecule type" value="Genomic_DNA"/>
</dbReference>
<reference evidence="1 2" key="1">
    <citation type="journal article" date="2020" name="Cell">
        <title>Large-Scale Comparative Analyses of Tick Genomes Elucidate Their Genetic Diversity and Vector Capacities.</title>
        <authorList>
            <consortium name="Tick Genome and Microbiome Consortium (TIGMIC)"/>
            <person name="Jia N."/>
            <person name="Wang J."/>
            <person name="Shi W."/>
            <person name="Du L."/>
            <person name="Sun Y."/>
            <person name="Zhan W."/>
            <person name="Jiang J.F."/>
            <person name="Wang Q."/>
            <person name="Zhang B."/>
            <person name="Ji P."/>
            <person name="Bell-Sakyi L."/>
            <person name="Cui X.M."/>
            <person name="Yuan T.T."/>
            <person name="Jiang B.G."/>
            <person name="Yang W.F."/>
            <person name="Lam T.T."/>
            <person name="Chang Q.C."/>
            <person name="Ding S.J."/>
            <person name="Wang X.J."/>
            <person name="Zhu J.G."/>
            <person name="Ruan X.D."/>
            <person name="Zhao L."/>
            <person name="Wei J.T."/>
            <person name="Ye R.Z."/>
            <person name="Que T.C."/>
            <person name="Du C.H."/>
            <person name="Zhou Y.H."/>
            <person name="Cheng J.X."/>
            <person name="Dai P.F."/>
            <person name="Guo W.B."/>
            <person name="Han X.H."/>
            <person name="Huang E.J."/>
            <person name="Li L.F."/>
            <person name="Wei W."/>
            <person name="Gao Y.C."/>
            <person name="Liu J.Z."/>
            <person name="Shao H.Z."/>
            <person name="Wang X."/>
            <person name="Wang C.C."/>
            <person name="Yang T.C."/>
            <person name="Huo Q.B."/>
            <person name="Li W."/>
            <person name="Chen H.Y."/>
            <person name="Chen S.E."/>
            <person name="Zhou L.G."/>
            <person name="Ni X.B."/>
            <person name="Tian J.H."/>
            <person name="Sheng Y."/>
            <person name="Liu T."/>
            <person name="Pan Y.S."/>
            <person name="Xia L.Y."/>
            <person name="Li J."/>
            <person name="Zhao F."/>
            <person name="Cao W.C."/>
        </authorList>
    </citation>
    <scope>NUCLEOTIDE SEQUENCE [LARGE SCALE GENOMIC DNA]</scope>
    <source>
        <strain evidence="1">Iper-2018</strain>
    </source>
</reference>
<comment type="caution">
    <text evidence="1">The sequence shown here is derived from an EMBL/GenBank/DDBJ whole genome shotgun (WGS) entry which is preliminary data.</text>
</comment>
<organism evidence="1 2">
    <name type="scientific">Ixodes persulcatus</name>
    <name type="common">Taiga tick</name>
    <dbReference type="NCBI Taxonomy" id="34615"/>
    <lineage>
        <taxon>Eukaryota</taxon>
        <taxon>Metazoa</taxon>
        <taxon>Ecdysozoa</taxon>
        <taxon>Arthropoda</taxon>
        <taxon>Chelicerata</taxon>
        <taxon>Arachnida</taxon>
        <taxon>Acari</taxon>
        <taxon>Parasitiformes</taxon>
        <taxon>Ixodida</taxon>
        <taxon>Ixodoidea</taxon>
        <taxon>Ixodidae</taxon>
        <taxon>Ixodinae</taxon>
        <taxon>Ixodes</taxon>
    </lineage>
</organism>
<evidence type="ECO:0000313" key="2">
    <source>
        <dbReference type="Proteomes" id="UP000805193"/>
    </source>
</evidence>
<name>A0AC60Q479_IXOPE</name>
<evidence type="ECO:0000313" key="1">
    <source>
        <dbReference type="EMBL" id="KAG0427687.1"/>
    </source>
</evidence>
<gene>
    <name evidence="1" type="ORF">HPB47_025272</name>
</gene>